<dbReference type="InterPro" id="IPR006182">
    <property type="entry name" value="FliF_N_dom"/>
</dbReference>
<keyword evidence="4" id="KW-1003">Cell membrane</keyword>
<evidence type="ECO:0000256" key="10">
    <source>
        <dbReference type="SAM" id="MobiDB-lite"/>
    </source>
</evidence>
<comment type="subcellular location">
    <subcellularLocation>
        <location evidence="1 9">Bacterial flagellum basal body</location>
    </subcellularLocation>
    <subcellularLocation>
        <location evidence="2">Cell membrane</location>
        <topology evidence="2">Multi-pass membrane protein</topology>
    </subcellularLocation>
</comment>
<feature type="transmembrane region" description="Helical" evidence="11">
    <location>
        <begin position="16"/>
        <end position="35"/>
    </location>
</feature>
<evidence type="ECO:0000256" key="8">
    <source>
        <dbReference type="ARBA" id="ARBA00023143"/>
    </source>
</evidence>
<keyword evidence="15" id="KW-1185">Reference proteome</keyword>
<dbReference type="InterPro" id="IPR043427">
    <property type="entry name" value="YscJ/FliF"/>
</dbReference>
<keyword evidence="14" id="KW-0966">Cell projection</keyword>
<dbReference type="InterPro" id="IPR013556">
    <property type="entry name" value="Flag_M-ring_C"/>
</dbReference>
<dbReference type="RefSeq" id="WP_149892814.1">
    <property type="nucleotide sequence ID" value="NZ_JBHUFA010000004.1"/>
</dbReference>
<dbReference type="Proteomes" id="UP001597327">
    <property type="component" value="Unassembled WGS sequence"/>
</dbReference>
<dbReference type="Pfam" id="PF01514">
    <property type="entry name" value="YscJ_FliF"/>
    <property type="match status" value="1"/>
</dbReference>
<gene>
    <name evidence="14" type="primary">fliF</name>
    <name evidence="14" type="ORF">ACFSC7_12245</name>
</gene>
<keyword evidence="6 11" id="KW-1133">Transmembrane helix</keyword>
<dbReference type="InterPro" id="IPR045851">
    <property type="entry name" value="AMP-bd_C_sf"/>
</dbReference>
<organism evidence="14 15">
    <name type="scientific">Roseibium aestuarii</name>
    <dbReference type="NCBI Taxonomy" id="2600299"/>
    <lineage>
        <taxon>Bacteria</taxon>
        <taxon>Pseudomonadati</taxon>
        <taxon>Pseudomonadota</taxon>
        <taxon>Alphaproteobacteria</taxon>
        <taxon>Hyphomicrobiales</taxon>
        <taxon>Stappiaceae</taxon>
        <taxon>Roseibium</taxon>
    </lineage>
</organism>
<name>A0ABW4K198_9HYPH</name>
<sequence length="538" mass="58037">MNGLIEFIKTLGPTRIAAMGAVAAILIGVFAFIILRVTAPQMTQLYSELTLEDSGAIVNQLESQGVQFELRNNGATIMVPADQVARLRMRLAEEGLPTGGSIGYEIFDRSDTLGATTFVQNINKLRAMEGELARTISSISRIRSARVHLVIPERQLFQKDQRPPSASIVLSVRGALGEGEIRSVQHLVAAAVDGLTPDHVSIVDETGRLLASGASAGEDGVLSTALQEREVALESRLRNQVEEILNSVVGPGRARVRVATELDHNKITETTETYDPEGQVVRSTQSKEEASSSVNARDEVTVGNQLPNNQQNNGGAGDRDDSSLTEEIVNYEISRATRTQIVEAGAIKRLSVAVLVDGTYAPNDNGDVVYSPRSQETLDRIALLVRSAVGFDEGRGDVVEVVNLQFAMPPAADLGEGEGGLFEFTRQDIMRFAELGVLAMISVLLLFFVVRPLLRRIVTPEEHVTQELIIGPDGTLIADSDAAAGKDDEEDEIRIEWLEEAKAAGAMQATSIAKVGEMIGEYPSEAVTIVRGWLDEAA</sequence>
<dbReference type="Pfam" id="PF08345">
    <property type="entry name" value="YscJ_FliF_C"/>
    <property type="match status" value="1"/>
</dbReference>
<feature type="compositionally biased region" description="Basic and acidic residues" evidence="10">
    <location>
        <begin position="285"/>
        <end position="300"/>
    </location>
</feature>
<dbReference type="EMBL" id="JBHUFA010000004">
    <property type="protein sequence ID" value="MFD1696290.1"/>
    <property type="molecule type" value="Genomic_DNA"/>
</dbReference>
<protein>
    <recommendedName>
        <fullName evidence="9">Flagellar M-ring protein</fullName>
    </recommendedName>
</protein>
<feature type="domain" description="Flagellar M-ring N-terminal" evidence="12">
    <location>
        <begin position="38"/>
        <end position="211"/>
    </location>
</feature>
<dbReference type="PANTHER" id="PTHR30046">
    <property type="entry name" value="FLAGELLAR M-RING PROTEIN"/>
    <property type="match status" value="1"/>
</dbReference>
<dbReference type="PIRSF" id="PIRSF004862">
    <property type="entry name" value="FliF"/>
    <property type="match status" value="1"/>
</dbReference>
<evidence type="ECO:0000259" key="12">
    <source>
        <dbReference type="Pfam" id="PF01514"/>
    </source>
</evidence>
<keyword evidence="7 11" id="KW-0472">Membrane</keyword>
<dbReference type="NCBIfam" id="TIGR00206">
    <property type="entry name" value="fliF"/>
    <property type="match status" value="1"/>
</dbReference>
<evidence type="ECO:0000256" key="11">
    <source>
        <dbReference type="SAM" id="Phobius"/>
    </source>
</evidence>
<accession>A0ABW4K198</accession>
<evidence type="ECO:0000256" key="1">
    <source>
        <dbReference type="ARBA" id="ARBA00004117"/>
    </source>
</evidence>
<evidence type="ECO:0000259" key="13">
    <source>
        <dbReference type="Pfam" id="PF08345"/>
    </source>
</evidence>
<dbReference type="InterPro" id="IPR000067">
    <property type="entry name" value="FlgMring_FliF"/>
</dbReference>
<keyword evidence="8 9" id="KW-0975">Bacterial flagellum</keyword>
<keyword evidence="14" id="KW-0282">Flagellum</keyword>
<feature type="domain" description="Flagellar M-ring C-terminal" evidence="13">
    <location>
        <begin position="245"/>
        <end position="406"/>
    </location>
</feature>
<dbReference type="PRINTS" id="PR01009">
    <property type="entry name" value="FLGMRINGFLIF"/>
</dbReference>
<feature type="region of interest" description="Disordered" evidence="10">
    <location>
        <begin position="267"/>
        <end position="323"/>
    </location>
</feature>
<evidence type="ECO:0000256" key="9">
    <source>
        <dbReference type="PIRNR" id="PIRNR004862"/>
    </source>
</evidence>
<evidence type="ECO:0000256" key="7">
    <source>
        <dbReference type="ARBA" id="ARBA00023136"/>
    </source>
</evidence>
<comment type="caution">
    <text evidence="14">The sequence shown here is derived from an EMBL/GenBank/DDBJ whole genome shotgun (WGS) entry which is preliminary data.</text>
</comment>
<evidence type="ECO:0000256" key="4">
    <source>
        <dbReference type="ARBA" id="ARBA00022475"/>
    </source>
</evidence>
<evidence type="ECO:0000256" key="5">
    <source>
        <dbReference type="ARBA" id="ARBA00022692"/>
    </source>
</evidence>
<feature type="compositionally biased region" description="Low complexity" evidence="10">
    <location>
        <begin position="303"/>
        <end position="313"/>
    </location>
</feature>
<evidence type="ECO:0000256" key="3">
    <source>
        <dbReference type="ARBA" id="ARBA00007971"/>
    </source>
</evidence>
<dbReference type="PANTHER" id="PTHR30046:SF0">
    <property type="entry name" value="FLAGELLAR M-RING PROTEIN"/>
    <property type="match status" value="1"/>
</dbReference>
<evidence type="ECO:0000256" key="2">
    <source>
        <dbReference type="ARBA" id="ARBA00004651"/>
    </source>
</evidence>
<proteinExistence type="inferred from homology"/>
<comment type="function">
    <text evidence="9">The M ring may be actively involved in energy transduction.</text>
</comment>
<evidence type="ECO:0000313" key="14">
    <source>
        <dbReference type="EMBL" id="MFD1696290.1"/>
    </source>
</evidence>
<evidence type="ECO:0000256" key="6">
    <source>
        <dbReference type="ARBA" id="ARBA00022989"/>
    </source>
</evidence>
<comment type="similarity">
    <text evidence="3 9">Belongs to the FliF family.</text>
</comment>
<keyword evidence="14" id="KW-0969">Cilium</keyword>
<reference evidence="15" key="1">
    <citation type="journal article" date="2019" name="Int. J. Syst. Evol. Microbiol.">
        <title>The Global Catalogue of Microorganisms (GCM) 10K type strain sequencing project: providing services to taxonomists for standard genome sequencing and annotation.</title>
        <authorList>
            <consortium name="The Broad Institute Genomics Platform"/>
            <consortium name="The Broad Institute Genome Sequencing Center for Infectious Disease"/>
            <person name="Wu L."/>
            <person name="Ma J."/>
        </authorList>
    </citation>
    <scope>NUCLEOTIDE SEQUENCE [LARGE SCALE GENOMIC DNA]</scope>
    <source>
        <strain evidence="15">JCM 3369</strain>
    </source>
</reference>
<keyword evidence="5 11" id="KW-0812">Transmembrane</keyword>
<feature type="transmembrane region" description="Helical" evidence="11">
    <location>
        <begin position="435"/>
        <end position="454"/>
    </location>
</feature>
<evidence type="ECO:0000313" key="15">
    <source>
        <dbReference type="Proteomes" id="UP001597327"/>
    </source>
</evidence>
<dbReference type="Gene3D" id="3.30.300.30">
    <property type="match status" value="1"/>
</dbReference>